<evidence type="ECO:0000313" key="3">
    <source>
        <dbReference type="EMBL" id="ROT84447.1"/>
    </source>
</evidence>
<reference evidence="3 4" key="2">
    <citation type="submission" date="2019-01" db="EMBL/GenBank/DDBJ databases">
        <title>The decoding of complex shrimp genome reveals the adaptation for benthos swimmer, frequently molting mechanism and breeding impact on genome.</title>
        <authorList>
            <person name="Sun Y."/>
            <person name="Gao Y."/>
            <person name="Yu Y."/>
        </authorList>
    </citation>
    <scope>NUCLEOTIDE SEQUENCE [LARGE SCALE GENOMIC DNA]</scope>
    <source>
        <tissue evidence="3">Muscle</tissue>
    </source>
</reference>
<dbReference type="AlphaFoldDB" id="A0A3R7T0Q3"/>
<evidence type="ECO:0000313" key="4">
    <source>
        <dbReference type="Proteomes" id="UP000283509"/>
    </source>
</evidence>
<feature type="compositionally biased region" description="Low complexity" evidence="2">
    <location>
        <begin position="68"/>
        <end position="78"/>
    </location>
</feature>
<comment type="caution">
    <text evidence="3">The sequence shown here is derived from an EMBL/GenBank/DDBJ whole genome shotgun (WGS) entry which is preliminary data.</text>
</comment>
<organism evidence="3 4">
    <name type="scientific">Penaeus vannamei</name>
    <name type="common">Whiteleg shrimp</name>
    <name type="synonym">Litopenaeus vannamei</name>
    <dbReference type="NCBI Taxonomy" id="6689"/>
    <lineage>
        <taxon>Eukaryota</taxon>
        <taxon>Metazoa</taxon>
        <taxon>Ecdysozoa</taxon>
        <taxon>Arthropoda</taxon>
        <taxon>Crustacea</taxon>
        <taxon>Multicrustacea</taxon>
        <taxon>Malacostraca</taxon>
        <taxon>Eumalacostraca</taxon>
        <taxon>Eucarida</taxon>
        <taxon>Decapoda</taxon>
        <taxon>Dendrobranchiata</taxon>
        <taxon>Penaeoidea</taxon>
        <taxon>Penaeidae</taxon>
        <taxon>Penaeus</taxon>
    </lineage>
</organism>
<protein>
    <submittedName>
        <fullName evidence="3">Uncharacterized protein</fullName>
    </submittedName>
</protein>
<keyword evidence="4" id="KW-1185">Reference proteome</keyword>
<reference evidence="3 4" key="1">
    <citation type="submission" date="2018-04" db="EMBL/GenBank/DDBJ databases">
        <authorList>
            <person name="Zhang X."/>
            <person name="Yuan J."/>
            <person name="Li F."/>
            <person name="Xiang J."/>
        </authorList>
    </citation>
    <scope>NUCLEOTIDE SEQUENCE [LARGE SCALE GENOMIC DNA]</scope>
    <source>
        <tissue evidence="3">Muscle</tissue>
    </source>
</reference>
<feature type="compositionally biased region" description="Polar residues" evidence="2">
    <location>
        <begin position="86"/>
        <end position="96"/>
    </location>
</feature>
<gene>
    <name evidence="3" type="ORF">C7M84_022364</name>
</gene>
<dbReference type="OrthoDB" id="6371520at2759"/>
<evidence type="ECO:0000256" key="2">
    <source>
        <dbReference type="SAM" id="MobiDB-lite"/>
    </source>
</evidence>
<proteinExistence type="predicted"/>
<keyword evidence="1" id="KW-0175">Coiled coil</keyword>
<dbReference type="EMBL" id="QCYY01000538">
    <property type="protein sequence ID" value="ROT84447.1"/>
    <property type="molecule type" value="Genomic_DNA"/>
</dbReference>
<accession>A0A3R7T0Q3</accession>
<feature type="coiled-coil region" evidence="1">
    <location>
        <begin position="178"/>
        <end position="251"/>
    </location>
</feature>
<dbReference type="Proteomes" id="UP000283509">
    <property type="component" value="Unassembled WGS sequence"/>
</dbReference>
<feature type="region of interest" description="Disordered" evidence="2">
    <location>
        <begin position="64"/>
        <end position="101"/>
    </location>
</feature>
<name>A0A3R7T0Q3_PENVA</name>
<sequence>MSACPSCVLLRCDMTPRDAVTQPRQLSRAVSVAAPGERGGRGLVTWHVTSIRQDFNDLLAALPEGTMAGSPAPAAPAGERARGSEVTSAPQATQESDVGAAPLVTRAAHDRQAKRLAALERRADDFDFALTRAQKQWSAASPGVRCEDQLAELAETERQLETRVEAVTSGVGKVRLSSVQLLAALEALEARLEKEVSEVKQEVAKLEFSGAQWAADHKGNLDEARVALDDAAALRTDLEAVSRRLDRLTLKTAGLESGKLEGQLSRAECRTKHLALELRVSDAVERLRAVERHVHHRPSRTPEGRPDDAS</sequence>
<evidence type="ECO:0000256" key="1">
    <source>
        <dbReference type="SAM" id="Coils"/>
    </source>
</evidence>